<evidence type="ECO:0000256" key="4">
    <source>
        <dbReference type="SAM" id="SignalP"/>
    </source>
</evidence>
<protein>
    <submittedName>
        <fullName evidence="5">Cuticle protein 8</fullName>
    </submittedName>
</protein>
<keyword evidence="1 2" id="KW-0193">Cuticle</keyword>
<dbReference type="PANTHER" id="PTHR12236">
    <property type="entry name" value="STRUCTURAL CONTITUENT OF CUTICLE"/>
    <property type="match status" value="1"/>
</dbReference>
<feature type="chain" id="PRO_5025415590" evidence="4">
    <location>
        <begin position="16"/>
        <end position="155"/>
    </location>
</feature>
<keyword evidence="6" id="KW-1185">Reference proteome</keyword>
<evidence type="ECO:0000256" key="2">
    <source>
        <dbReference type="PROSITE-ProRule" id="PRU00497"/>
    </source>
</evidence>
<dbReference type="PRINTS" id="PR00947">
    <property type="entry name" value="CUTICLE"/>
</dbReference>
<gene>
    <name evidence="5" type="primary">CU08_5</name>
    <name evidence="5" type="ORF">FJT64_018267</name>
</gene>
<dbReference type="InterPro" id="IPR051217">
    <property type="entry name" value="Insect_Cuticle_Struc_Prot"/>
</dbReference>
<sequence>MKFFVVAALLAVAAADSAPYTTPAPTYAPTYRPTYAPRPAYHPQPAYKPAPYHQESYDQPPKYDYSYDVHGYGDYEPVFNAQEARDGYATQGSYSVVLPDGRTQTVTYRVDDAYSGNIAEVTYEGEARYDEYKPSYKPSYPQPSYKPTYKPAYGN</sequence>
<keyword evidence="4" id="KW-0732">Signal</keyword>
<evidence type="ECO:0000256" key="1">
    <source>
        <dbReference type="ARBA" id="ARBA00022460"/>
    </source>
</evidence>
<dbReference type="AlphaFoldDB" id="A0A6A4X7D1"/>
<feature type="region of interest" description="Disordered" evidence="3">
    <location>
        <begin position="38"/>
        <end position="60"/>
    </location>
</feature>
<dbReference type="GO" id="GO:0042302">
    <property type="term" value="F:structural constituent of cuticle"/>
    <property type="evidence" value="ECO:0007669"/>
    <property type="project" value="UniProtKB-UniRule"/>
</dbReference>
<dbReference type="Proteomes" id="UP000440578">
    <property type="component" value="Unassembled WGS sequence"/>
</dbReference>
<dbReference type="EMBL" id="VIIS01000285">
    <property type="protein sequence ID" value="KAF0310898.1"/>
    <property type="molecule type" value="Genomic_DNA"/>
</dbReference>
<reference evidence="5 6" key="1">
    <citation type="submission" date="2019-07" db="EMBL/GenBank/DDBJ databases">
        <title>Draft genome assembly of a fouling barnacle, Amphibalanus amphitrite (Darwin, 1854): The first reference genome for Thecostraca.</title>
        <authorList>
            <person name="Kim W."/>
        </authorList>
    </citation>
    <scope>NUCLEOTIDE SEQUENCE [LARGE SCALE GENOMIC DNA]</scope>
    <source>
        <strain evidence="5">SNU_AA5</strain>
        <tissue evidence="5">Soma without cirri and trophi</tissue>
    </source>
</reference>
<name>A0A6A4X7D1_AMPAM</name>
<evidence type="ECO:0000313" key="5">
    <source>
        <dbReference type="EMBL" id="KAF0310898.1"/>
    </source>
</evidence>
<proteinExistence type="predicted"/>
<dbReference type="GO" id="GO:0005615">
    <property type="term" value="C:extracellular space"/>
    <property type="evidence" value="ECO:0007669"/>
    <property type="project" value="TreeGrafter"/>
</dbReference>
<feature type="compositionally biased region" description="Low complexity" evidence="3">
    <location>
        <begin position="135"/>
        <end position="155"/>
    </location>
</feature>
<feature type="signal peptide" evidence="4">
    <location>
        <begin position="1"/>
        <end position="15"/>
    </location>
</feature>
<dbReference type="Pfam" id="PF00379">
    <property type="entry name" value="Chitin_bind_4"/>
    <property type="match status" value="1"/>
</dbReference>
<evidence type="ECO:0000256" key="3">
    <source>
        <dbReference type="SAM" id="MobiDB-lite"/>
    </source>
</evidence>
<organism evidence="5 6">
    <name type="scientific">Amphibalanus amphitrite</name>
    <name type="common">Striped barnacle</name>
    <name type="synonym">Balanus amphitrite</name>
    <dbReference type="NCBI Taxonomy" id="1232801"/>
    <lineage>
        <taxon>Eukaryota</taxon>
        <taxon>Metazoa</taxon>
        <taxon>Ecdysozoa</taxon>
        <taxon>Arthropoda</taxon>
        <taxon>Crustacea</taxon>
        <taxon>Multicrustacea</taxon>
        <taxon>Cirripedia</taxon>
        <taxon>Thoracica</taxon>
        <taxon>Thoracicalcarea</taxon>
        <taxon>Balanomorpha</taxon>
        <taxon>Balanoidea</taxon>
        <taxon>Balanidae</taxon>
        <taxon>Amphibalaninae</taxon>
        <taxon>Amphibalanus</taxon>
    </lineage>
</organism>
<dbReference type="GO" id="GO:0031012">
    <property type="term" value="C:extracellular matrix"/>
    <property type="evidence" value="ECO:0007669"/>
    <property type="project" value="TreeGrafter"/>
</dbReference>
<feature type="region of interest" description="Disordered" evidence="3">
    <location>
        <begin position="132"/>
        <end position="155"/>
    </location>
</feature>
<accession>A0A6A4X7D1</accession>
<dbReference type="PROSITE" id="PS51155">
    <property type="entry name" value="CHIT_BIND_RR_2"/>
    <property type="match status" value="1"/>
</dbReference>
<dbReference type="InterPro" id="IPR000618">
    <property type="entry name" value="Insect_cuticle"/>
</dbReference>
<comment type="caution">
    <text evidence="5">The sequence shown here is derived from an EMBL/GenBank/DDBJ whole genome shotgun (WGS) entry which is preliminary data.</text>
</comment>
<evidence type="ECO:0000313" key="6">
    <source>
        <dbReference type="Proteomes" id="UP000440578"/>
    </source>
</evidence>
<dbReference type="OrthoDB" id="6423516at2759"/>
<dbReference type="PANTHER" id="PTHR12236:SF79">
    <property type="entry name" value="CUTICULAR PROTEIN 50CB-RELATED"/>
    <property type="match status" value="1"/>
</dbReference>